<proteinExistence type="predicted"/>
<dbReference type="SUPFAM" id="SSF82784">
    <property type="entry name" value="OsmC-like"/>
    <property type="match status" value="1"/>
</dbReference>
<dbReference type="OrthoDB" id="9795405at2"/>
<dbReference type="Proteomes" id="UP000271678">
    <property type="component" value="Unassembled WGS sequence"/>
</dbReference>
<dbReference type="AlphaFoldDB" id="A0A3M9M3Y8"/>
<comment type="caution">
    <text evidence="1">The sequence shown here is derived from an EMBL/GenBank/DDBJ whole genome shotgun (WGS) entry which is preliminary data.</text>
</comment>
<dbReference type="Pfam" id="PF02566">
    <property type="entry name" value="OsmC"/>
    <property type="match status" value="1"/>
</dbReference>
<dbReference type="InterPro" id="IPR052707">
    <property type="entry name" value="OsmC_Ohr_Peroxiredoxin"/>
</dbReference>
<dbReference type="PANTHER" id="PTHR42830">
    <property type="entry name" value="OSMOTICALLY INDUCIBLE FAMILY PROTEIN"/>
    <property type="match status" value="1"/>
</dbReference>
<accession>A0A3M9M3Y8</accession>
<dbReference type="EMBL" id="RJJQ01000018">
    <property type="protein sequence ID" value="RNI19875.1"/>
    <property type="molecule type" value="Genomic_DNA"/>
</dbReference>
<organism evidence="1 2">
    <name type="scientific">Flexivirga caeni</name>
    <dbReference type="NCBI Taxonomy" id="2294115"/>
    <lineage>
        <taxon>Bacteria</taxon>
        <taxon>Bacillati</taxon>
        <taxon>Actinomycetota</taxon>
        <taxon>Actinomycetes</taxon>
        <taxon>Micrococcales</taxon>
        <taxon>Dermacoccaceae</taxon>
        <taxon>Flexivirga</taxon>
    </lineage>
</organism>
<dbReference type="InterPro" id="IPR003718">
    <property type="entry name" value="OsmC/Ohr_fam"/>
</dbReference>
<evidence type="ECO:0000313" key="2">
    <source>
        <dbReference type="Proteomes" id="UP000271678"/>
    </source>
</evidence>
<reference evidence="1 2" key="1">
    <citation type="submission" date="2018-11" db="EMBL/GenBank/DDBJ databases">
        <title>Draft genome of Simplicispira Flexivirga sp. BO-16.</title>
        <authorList>
            <person name="Im W.T."/>
        </authorList>
    </citation>
    <scope>NUCLEOTIDE SEQUENCE [LARGE SCALE GENOMIC DNA]</scope>
    <source>
        <strain evidence="1 2">BO-16</strain>
    </source>
</reference>
<sequence>MPENHSYHTALTWSGSTGEGYDAYPRAHRVAPGDLAALGMSADPHFRGDPALVNPEQLLVMAASSCQLLSFLAVAARARLDVLDYRDEAEGVMPESVSPMSVTRIVLRPVVTLAAGSRLDQLERLTRVAHEQCFIANSLRSELVIDAGFRIGDETVATVRI</sequence>
<dbReference type="PANTHER" id="PTHR42830:SF2">
    <property type="entry name" value="OSMC_OHR FAMILY PROTEIN"/>
    <property type="match status" value="1"/>
</dbReference>
<dbReference type="Gene3D" id="3.30.300.20">
    <property type="match status" value="1"/>
</dbReference>
<evidence type="ECO:0000313" key="1">
    <source>
        <dbReference type="EMBL" id="RNI19875.1"/>
    </source>
</evidence>
<name>A0A3M9M3Y8_9MICO</name>
<gene>
    <name evidence="1" type="ORF">EFY87_15730</name>
</gene>
<dbReference type="InterPro" id="IPR036102">
    <property type="entry name" value="OsmC/Ohrsf"/>
</dbReference>
<protein>
    <submittedName>
        <fullName evidence="1">OsmC family peroxiredoxin</fullName>
    </submittedName>
</protein>
<dbReference type="InterPro" id="IPR015946">
    <property type="entry name" value="KH_dom-like_a/b"/>
</dbReference>
<keyword evidence="2" id="KW-1185">Reference proteome</keyword>